<dbReference type="InterPro" id="IPR040382">
    <property type="entry name" value="NOL10/Enp2"/>
</dbReference>
<feature type="compositionally biased region" description="Basic and acidic residues" evidence="7">
    <location>
        <begin position="617"/>
        <end position="641"/>
    </location>
</feature>
<dbReference type="InterPro" id="IPR015943">
    <property type="entry name" value="WD40/YVTN_repeat-like_dom_sf"/>
</dbReference>
<evidence type="ECO:0000256" key="3">
    <source>
        <dbReference type="ARBA" id="ARBA00015517"/>
    </source>
</evidence>
<sequence length="672" mass="77855">MQVSQPNNVKIYNLSAGKSLPEWLSERKRRTLQKNDINIRRRIELLQDFEMPIASTNILVSSDKQYIMSSGVYKPRVRCYETSELCMKFERCLDSEIVKFRILSEDYSKVIFVHYGRYYRTRIPKFGRDLVYHYPSCDLYLVGASSEVYRLNLEQGRFLNSLQTSAVEINTCDINPVHQLFAAGTAEGHVECWDPRSRSRVGVLDVGMSGLDFQSLDNVPAVTALLFRDGLTMGLGTSTGHVLLYDLRSTKPLLIKDHQYGLPINSIAFQDKLGVVLSADSKILKIWDRETGKPFTSIEPSTDINNLCLYPDSGLVFMATESPKMLIYYIPSLGPAPRWCSFLDNLTEELEEDQQPTVYDDYKFVTKQDLESLGLAHLMGTNLLRAYMHGYFIDMRLYHKAKSIAEPFAFEEYRKKRIQDKIEEERANRVKLKKLPKVNRNLAEKLIEEKRDTKKHTVSSSDVSNPLGDDRFSAMFLNPDFQVDEESEEYKLLHPVVSKHEREKQKRQKEKQKLLEQFDEIEEPEGIPSEEEESSSSEDEREWRKELKRQSKEARINEEKQATSKPKFYELKSGENFKTIKSTKDVLTSKQKKVSLGKRLQHEESSGVIRSTGSSSGEKEITFQVEKSNKETRRDEEIRAHVKERKKLRRSASSVLGNEKRKPVFWRGRRVR</sequence>
<dbReference type="InterPro" id="IPR012580">
    <property type="entry name" value="NUC153"/>
</dbReference>
<evidence type="ECO:0000259" key="9">
    <source>
        <dbReference type="Pfam" id="PF23097"/>
    </source>
</evidence>
<dbReference type="InterPro" id="IPR036322">
    <property type="entry name" value="WD40_repeat_dom_sf"/>
</dbReference>
<feature type="compositionally biased region" description="Acidic residues" evidence="7">
    <location>
        <begin position="517"/>
        <end position="540"/>
    </location>
</feature>
<evidence type="ECO:0000313" key="11">
    <source>
        <dbReference type="EMBL" id="CAH3020275.1"/>
    </source>
</evidence>
<evidence type="ECO:0000256" key="4">
    <source>
        <dbReference type="ARBA" id="ARBA00022574"/>
    </source>
</evidence>
<dbReference type="Proteomes" id="UP001159427">
    <property type="component" value="Unassembled WGS sequence"/>
</dbReference>
<feature type="compositionally biased region" description="Basic residues" evidence="7">
    <location>
        <begin position="663"/>
        <end position="672"/>
    </location>
</feature>
<feature type="region of interest" description="Disordered" evidence="7">
    <location>
        <begin position="447"/>
        <end position="466"/>
    </location>
</feature>
<gene>
    <name evidence="11" type="ORF">PEVE_00006501</name>
</gene>
<dbReference type="PANTHER" id="PTHR14927:SF0">
    <property type="entry name" value="NUCLEOLAR PROTEIN 10"/>
    <property type="match status" value="1"/>
</dbReference>
<proteinExistence type="inferred from homology"/>
<evidence type="ECO:0000256" key="5">
    <source>
        <dbReference type="ARBA" id="ARBA00022737"/>
    </source>
</evidence>
<feature type="region of interest" description="Disordered" evidence="7">
    <location>
        <begin position="595"/>
        <end position="672"/>
    </location>
</feature>
<keyword evidence="12" id="KW-1185">Reference proteome</keyword>
<dbReference type="PANTHER" id="PTHR14927">
    <property type="entry name" value="NUCLEOLAR PROTEIN 10"/>
    <property type="match status" value="1"/>
</dbReference>
<dbReference type="SMART" id="SM00320">
    <property type="entry name" value="WD40"/>
    <property type="match status" value="2"/>
</dbReference>
<dbReference type="Gene3D" id="2.130.10.10">
    <property type="entry name" value="YVTN repeat-like/Quinoprotein amine dehydrogenase"/>
    <property type="match status" value="1"/>
</dbReference>
<accession>A0ABN8LYI0</accession>
<keyword evidence="4" id="KW-0853">WD repeat</keyword>
<comment type="similarity">
    <text evidence="2">Belongs to the WD repeat NOL10/ENP2 family.</text>
</comment>
<feature type="domain" description="Nucleolar protein 10-like second" evidence="9">
    <location>
        <begin position="358"/>
        <end position="406"/>
    </location>
</feature>
<feature type="domain" description="Nucleolar protein 10-like N-terminal" evidence="10">
    <location>
        <begin position="1"/>
        <end position="354"/>
    </location>
</feature>
<dbReference type="InterPro" id="IPR056551">
    <property type="entry name" value="Beta-prop_NOL10_N"/>
</dbReference>
<evidence type="ECO:0000256" key="7">
    <source>
        <dbReference type="SAM" id="MobiDB-lite"/>
    </source>
</evidence>
<feature type="region of interest" description="Disordered" evidence="7">
    <location>
        <begin position="498"/>
        <end position="567"/>
    </location>
</feature>
<feature type="compositionally biased region" description="Basic and acidic residues" evidence="7">
    <location>
        <begin position="541"/>
        <end position="567"/>
    </location>
</feature>
<evidence type="ECO:0000256" key="2">
    <source>
        <dbReference type="ARBA" id="ARBA00005264"/>
    </source>
</evidence>
<comment type="caution">
    <text evidence="11">The sequence shown here is derived from an EMBL/GenBank/DDBJ whole genome shotgun (WGS) entry which is preliminary data.</text>
</comment>
<evidence type="ECO:0000256" key="6">
    <source>
        <dbReference type="ARBA" id="ARBA00023242"/>
    </source>
</evidence>
<evidence type="ECO:0000259" key="10">
    <source>
        <dbReference type="Pfam" id="PF23098"/>
    </source>
</evidence>
<dbReference type="InterPro" id="IPR001680">
    <property type="entry name" value="WD40_rpt"/>
</dbReference>
<keyword evidence="6" id="KW-0539">Nucleus</keyword>
<comment type="subcellular location">
    <subcellularLocation>
        <location evidence="1">Nucleus</location>
        <location evidence="1">Nucleolus</location>
    </subcellularLocation>
</comment>
<dbReference type="Pfam" id="PF08159">
    <property type="entry name" value="NUC153"/>
    <property type="match status" value="1"/>
</dbReference>
<dbReference type="EMBL" id="CALNXI010000142">
    <property type="protein sequence ID" value="CAH3020275.1"/>
    <property type="molecule type" value="Genomic_DNA"/>
</dbReference>
<dbReference type="Pfam" id="PF23098">
    <property type="entry name" value="Beta-prop_NOL10_N"/>
    <property type="match status" value="1"/>
</dbReference>
<evidence type="ECO:0000259" key="8">
    <source>
        <dbReference type="Pfam" id="PF08159"/>
    </source>
</evidence>
<feature type="compositionally biased region" description="Low complexity" evidence="7">
    <location>
        <begin position="606"/>
        <end position="616"/>
    </location>
</feature>
<evidence type="ECO:0000256" key="1">
    <source>
        <dbReference type="ARBA" id="ARBA00004604"/>
    </source>
</evidence>
<evidence type="ECO:0000313" key="12">
    <source>
        <dbReference type="Proteomes" id="UP001159427"/>
    </source>
</evidence>
<dbReference type="Pfam" id="PF23097">
    <property type="entry name" value="NOL10_2nd"/>
    <property type="match status" value="1"/>
</dbReference>
<name>A0ABN8LYI0_9CNID</name>
<reference evidence="11 12" key="1">
    <citation type="submission" date="2022-05" db="EMBL/GenBank/DDBJ databases">
        <authorList>
            <consortium name="Genoscope - CEA"/>
            <person name="William W."/>
        </authorList>
    </citation>
    <scope>NUCLEOTIDE SEQUENCE [LARGE SCALE GENOMIC DNA]</scope>
</reference>
<keyword evidence="5" id="KW-0677">Repeat</keyword>
<protein>
    <recommendedName>
        <fullName evidence="3">Nucleolar protein 10</fullName>
    </recommendedName>
</protein>
<dbReference type="SUPFAM" id="SSF50978">
    <property type="entry name" value="WD40 repeat-like"/>
    <property type="match status" value="1"/>
</dbReference>
<dbReference type="InterPro" id="IPR056550">
    <property type="entry name" value="NOL10_2nd"/>
</dbReference>
<organism evidence="11 12">
    <name type="scientific">Porites evermanni</name>
    <dbReference type="NCBI Taxonomy" id="104178"/>
    <lineage>
        <taxon>Eukaryota</taxon>
        <taxon>Metazoa</taxon>
        <taxon>Cnidaria</taxon>
        <taxon>Anthozoa</taxon>
        <taxon>Hexacorallia</taxon>
        <taxon>Scleractinia</taxon>
        <taxon>Fungiina</taxon>
        <taxon>Poritidae</taxon>
        <taxon>Porites</taxon>
    </lineage>
</organism>
<feature type="domain" description="NUC153" evidence="8">
    <location>
        <begin position="469"/>
        <end position="496"/>
    </location>
</feature>